<dbReference type="RefSeq" id="XP_041199514.1">
    <property type="nucleotide sequence ID" value="XM_041339253.1"/>
</dbReference>
<dbReference type="OrthoDB" id="2448307at2759"/>
<proteinExistence type="predicted"/>
<dbReference type="EMBL" id="JABBWG010000002">
    <property type="protein sequence ID" value="KAG1826261.1"/>
    <property type="molecule type" value="Genomic_DNA"/>
</dbReference>
<sequence>MRIKQLWNIIPLPSKIKLLWDRITLSRTTTFYFVFSILHCVLQIIFQGQAFRINVGAAEFLASITKQGDTIDSNAFYVLGSDLRLCDSIPTDFSTSSCQVVWNGTTVGDNSMASENVVASPMTTSYSTETSSSMISTLFASSGSKVSTSSTSSSYSAMSSSMISTPFTSSELKVSTSSTSSSYSATLKLMTSASPTTTATSSSTAFTNLVSSSHTTTSSAMASSATDKERRETAAEMPNRRNLVGDIQAVEVNGTVQVIVNGFGWNNQAAVLDRQCLWALNYPVQILQQTEREDLTFIAFQIWVLGMSIVAVLNESVPHTIATLLTHMLATGWAGYQIFNTAQFHGDFSRLSTNGACNPINLLPSYWKSRFAAEIASLVLNVVALLVSSFLSWRLAKLFGWQTFKRVGASITISRVYKFVLVLSIVIQMSLFFMVIAISLWLDQLCNGNIGRLDSSPEYKPLLIVTLILLLPWLTTGWYGVRRELKMPMLVFLALSVGYLAGWAAMFDSTAFRWTYMTWTFFGVMTTASVFLALVAFILGIICRINFGKGLIRYLNAEEPIPEDFVPVNYEDDLEKIAFPTDDRRVPTFSSTFGAGQEVSPSQMLAPPIWEKFSTPEGSFPAPGAIQVSPAALARLPSSGSYNAGVERHVSNSSTHSSTSTTSSQLGSDSVAGHSRRWVIE</sequence>
<evidence type="ECO:0000256" key="1">
    <source>
        <dbReference type="SAM" id="MobiDB-lite"/>
    </source>
</evidence>
<feature type="transmembrane region" description="Helical" evidence="2">
    <location>
        <begin position="416"/>
        <end position="442"/>
    </location>
</feature>
<dbReference type="PANTHER" id="PTHR34391">
    <property type="entry name" value="UPF0658 GOLGI APPARATUS MEMBRANE PROTEIN C1952.10C-RELATED"/>
    <property type="match status" value="1"/>
</dbReference>
<protein>
    <submittedName>
        <fullName evidence="3">Uncharacterized protein</fullName>
    </submittedName>
</protein>
<evidence type="ECO:0000313" key="4">
    <source>
        <dbReference type="Proteomes" id="UP000807769"/>
    </source>
</evidence>
<keyword evidence="2" id="KW-1133">Transmembrane helix</keyword>
<keyword evidence="2" id="KW-0472">Membrane</keyword>
<evidence type="ECO:0000256" key="2">
    <source>
        <dbReference type="SAM" id="Phobius"/>
    </source>
</evidence>
<comment type="caution">
    <text evidence="3">The sequence shown here is derived from an EMBL/GenBank/DDBJ whole genome shotgun (WGS) entry which is preliminary data.</text>
</comment>
<accession>A0A9P7ENL5</accession>
<feature type="transmembrane region" description="Helical" evidence="2">
    <location>
        <begin position="462"/>
        <end position="481"/>
    </location>
</feature>
<feature type="transmembrane region" description="Helical" evidence="2">
    <location>
        <begin position="519"/>
        <end position="543"/>
    </location>
</feature>
<name>A0A9P7ENL5_9AGAM</name>
<feature type="compositionally biased region" description="Low complexity" evidence="1">
    <location>
        <begin position="651"/>
        <end position="670"/>
    </location>
</feature>
<dbReference type="GO" id="GO:0005794">
    <property type="term" value="C:Golgi apparatus"/>
    <property type="evidence" value="ECO:0007669"/>
    <property type="project" value="TreeGrafter"/>
</dbReference>
<evidence type="ECO:0000313" key="3">
    <source>
        <dbReference type="EMBL" id="KAG1826261.1"/>
    </source>
</evidence>
<dbReference type="Proteomes" id="UP000807769">
    <property type="component" value="Unassembled WGS sequence"/>
</dbReference>
<feature type="transmembrane region" description="Helical" evidence="2">
    <location>
        <begin position="371"/>
        <end position="395"/>
    </location>
</feature>
<gene>
    <name evidence="3" type="ORF">BJ212DRAFT_1475598</name>
</gene>
<dbReference type="PANTHER" id="PTHR34391:SF2">
    <property type="entry name" value="TRP C-TERMINAL DOMAIN-CONTAINING PROTEIN"/>
    <property type="match status" value="1"/>
</dbReference>
<keyword evidence="4" id="KW-1185">Reference proteome</keyword>
<dbReference type="GeneID" id="64633269"/>
<keyword evidence="2" id="KW-0812">Transmembrane</keyword>
<feature type="transmembrane region" description="Helical" evidence="2">
    <location>
        <begin position="29"/>
        <end position="46"/>
    </location>
</feature>
<feature type="region of interest" description="Disordered" evidence="1">
    <location>
        <begin position="217"/>
        <end position="239"/>
    </location>
</feature>
<dbReference type="InterPro" id="IPR040410">
    <property type="entry name" value="UPF0658_Golgi"/>
</dbReference>
<feature type="region of interest" description="Disordered" evidence="1">
    <location>
        <begin position="644"/>
        <end position="681"/>
    </location>
</feature>
<organism evidence="3 4">
    <name type="scientific">Suillus subaureus</name>
    <dbReference type="NCBI Taxonomy" id="48587"/>
    <lineage>
        <taxon>Eukaryota</taxon>
        <taxon>Fungi</taxon>
        <taxon>Dikarya</taxon>
        <taxon>Basidiomycota</taxon>
        <taxon>Agaricomycotina</taxon>
        <taxon>Agaricomycetes</taxon>
        <taxon>Agaricomycetidae</taxon>
        <taxon>Boletales</taxon>
        <taxon>Suillineae</taxon>
        <taxon>Suillaceae</taxon>
        <taxon>Suillus</taxon>
    </lineage>
</organism>
<dbReference type="AlphaFoldDB" id="A0A9P7ENL5"/>
<feature type="transmembrane region" description="Helical" evidence="2">
    <location>
        <begin position="488"/>
        <end position="507"/>
    </location>
</feature>
<reference evidence="3" key="1">
    <citation type="journal article" date="2020" name="New Phytol.">
        <title>Comparative genomics reveals dynamic genome evolution in host specialist ectomycorrhizal fungi.</title>
        <authorList>
            <person name="Lofgren L.A."/>
            <person name="Nguyen N.H."/>
            <person name="Vilgalys R."/>
            <person name="Ruytinx J."/>
            <person name="Liao H.L."/>
            <person name="Branco S."/>
            <person name="Kuo A."/>
            <person name="LaButti K."/>
            <person name="Lipzen A."/>
            <person name="Andreopoulos W."/>
            <person name="Pangilinan J."/>
            <person name="Riley R."/>
            <person name="Hundley H."/>
            <person name="Na H."/>
            <person name="Barry K."/>
            <person name="Grigoriev I.V."/>
            <person name="Stajich J.E."/>
            <person name="Kennedy P.G."/>
        </authorList>
    </citation>
    <scope>NUCLEOTIDE SEQUENCE</scope>
    <source>
        <strain evidence="3">MN1</strain>
    </source>
</reference>